<keyword evidence="2" id="KW-1185">Reference proteome</keyword>
<proteinExistence type="predicted"/>
<dbReference type="AlphaFoldDB" id="A0A9D4JD59"/>
<evidence type="ECO:0000313" key="1">
    <source>
        <dbReference type="EMBL" id="KAH3804213.1"/>
    </source>
</evidence>
<reference evidence="1" key="1">
    <citation type="journal article" date="2019" name="bioRxiv">
        <title>The Genome of the Zebra Mussel, Dreissena polymorpha: A Resource for Invasive Species Research.</title>
        <authorList>
            <person name="McCartney M.A."/>
            <person name="Auch B."/>
            <person name="Kono T."/>
            <person name="Mallez S."/>
            <person name="Zhang Y."/>
            <person name="Obille A."/>
            <person name="Becker A."/>
            <person name="Abrahante J.E."/>
            <person name="Garbe J."/>
            <person name="Badalamenti J.P."/>
            <person name="Herman A."/>
            <person name="Mangelson H."/>
            <person name="Liachko I."/>
            <person name="Sullivan S."/>
            <person name="Sone E.D."/>
            <person name="Koren S."/>
            <person name="Silverstein K.A.T."/>
            <person name="Beckman K.B."/>
            <person name="Gohl D.M."/>
        </authorList>
    </citation>
    <scope>NUCLEOTIDE SEQUENCE</scope>
    <source>
        <strain evidence="1">Duluth1</strain>
        <tissue evidence="1">Whole animal</tissue>
    </source>
</reference>
<dbReference type="Proteomes" id="UP000828390">
    <property type="component" value="Unassembled WGS sequence"/>
</dbReference>
<evidence type="ECO:0000313" key="2">
    <source>
        <dbReference type="Proteomes" id="UP000828390"/>
    </source>
</evidence>
<name>A0A9D4JD59_DREPO</name>
<protein>
    <submittedName>
        <fullName evidence="1">Uncharacterized protein</fullName>
    </submittedName>
</protein>
<comment type="caution">
    <text evidence="1">The sequence shown here is derived from an EMBL/GenBank/DDBJ whole genome shotgun (WGS) entry which is preliminary data.</text>
</comment>
<dbReference type="EMBL" id="JAIWYP010000006">
    <property type="protein sequence ID" value="KAH3804213.1"/>
    <property type="molecule type" value="Genomic_DNA"/>
</dbReference>
<sequence length="51" mass="5511">MSAYPASDSTPSWILAPPESLSPITGAPTSIAWSMIYHHKSISPLVWDNKA</sequence>
<reference evidence="1" key="2">
    <citation type="submission" date="2020-11" db="EMBL/GenBank/DDBJ databases">
        <authorList>
            <person name="McCartney M.A."/>
            <person name="Auch B."/>
            <person name="Kono T."/>
            <person name="Mallez S."/>
            <person name="Becker A."/>
            <person name="Gohl D.M."/>
            <person name="Silverstein K.A.T."/>
            <person name="Koren S."/>
            <person name="Bechman K.B."/>
            <person name="Herman A."/>
            <person name="Abrahante J.E."/>
            <person name="Garbe J."/>
        </authorList>
    </citation>
    <scope>NUCLEOTIDE SEQUENCE</scope>
    <source>
        <strain evidence="1">Duluth1</strain>
        <tissue evidence="1">Whole animal</tissue>
    </source>
</reference>
<accession>A0A9D4JD59</accession>
<gene>
    <name evidence="1" type="ORF">DPMN_132495</name>
</gene>
<organism evidence="1 2">
    <name type="scientific">Dreissena polymorpha</name>
    <name type="common">Zebra mussel</name>
    <name type="synonym">Mytilus polymorpha</name>
    <dbReference type="NCBI Taxonomy" id="45954"/>
    <lineage>
        <taxon>Eukaryota</taxon>
        <taxon>Metazoa</taxon>
        <taxon>Spiralia</taxon>
        <taxon>Lophotrochozoa</taxon>
        <taxon>Mollusca</taxon>
        <taxon>Bivalvia</taxon>
        <taxon>Autobranchia</taxon>
        <taxon>Heteroconchia</taxon>
        <taxon>Euheterodonta</taxon>
        <taxon>Imparidentia</taxon>
        <taxon>Neoheterodontei</taxon>
        <taxon>Myida</taxon>
        <taxon>Dreissenoidea</taxon>
        <taxon>Dreissenidae</taxon>
        <taxon>Dreissena</taxon>
    </lineage>
</organism>